<dbReference type="Pfam" id="PF07530">
    <property type="entry name" value="PRE_C2HC"/>
    <property type="match status" value="1"/>
</dbReference>
<evidence type="ECO:0000313" key="2">
    <source>
        <dbReference type="EMBL" id="NOV48405.1"/>
    </source>
</evidence>
<accession>A0A6M2DQ16</accession>
<feature type="domain" description="Pre-C2HC" evidence="1">
    <location>
        <begin position="177"/>
        <end position="245"/>
    </location>
</feature>
<organism evidence="2">
    <name type="scientific">Xenopsylla cheopis</name>
    <name type="common">Oriental rat flea</name>
    <name type="synonym">Pulex cheopis</name>
    <dbReference type="NCBI Taxonomy" id="163159"/>
    <lineage>
        <taxon>Eukaryota</taxon>
        <taxon>Metazoa</taxon>
        <taxon>Ecdysozoa</taxon>
        <taxon>Arthropoda</taxon>
        <taxon>Hexapoda</taxon>
        <taxon>Insecta</taxon>
        <taxon>Pterygota</taxon>
        <taxon>Neoptera</taxon>
        <taxon>Endopterygota</taxon>
        <taxon>Siphonaptera</taxon>
        <taxon>Pulicidae</taxon>
        <taxon>Xenopsyllinae</taxon>
        <taxon>Xenopsylla</taxon>
    </lineage>
</organism>
<evidence type="ECO:0000259" key="1">
    <source>
        <dbReference type="SMART" id="SM00596"/>
    </source>
</evidence>
<proteinExistence type="predicted"/>
<dbReference type="SMART" id="SM00596">
    <property type="entry name" value="PRE_C2HC"/>
    <property type="match status" value="1"/>
</dbReference>
<dbReference type="EMBL" id="GIIL01004679">
    <property type="protein sequence ID" value="NOV48405.1"/>
    <property type="molecule type" value="Transcribed_RNA"/>
</dbReference>
<protein>
    <submittedName>
        <fullName evidence="2">Putative nucleic-acid-binding protein from transposon x-element</fullName>
    </submittedName>
</protein>
<dbReference type="AlphaFoldDB" id="A0A6M2DQ16"/>
<dbReference type="InterPro" id="IPR006579">
    <property type="entry name" value="Pre_C2HC_dom"/>
</dbReference>
<reference evidence="2" key="1">
    <citation type="submission" date="2020-03" db="EMBL/GenBank/DDBJ databases">
        <title>Transcriptomic Profiling of the Digestive Tract of the Rat Flea, Xenopsylla cheopis, Following Blood Feeding and Infection with Yersinia pestis.</title>
        <authorList>
            <person name="Bland D.M."/>
            <person name="Martens C.A."/>
            <person name="Virtaneva K."/>
            <person name="Kanakabandi K."/>
            <person name="Long D."/>
            <person name="Rosenke R."/>
            <person name="Saturday G.A."/>
            <person name="Hoyt F.H."/>
            <person name="Bruno D.P."/>
            <person name="Ribeiro J.M.C."/>
            <person name="Hinnebusch J."/>
        </authorList>
    </citation>
    <scope>NUCLEOTIDE SEQUENCE</scope>
</reference>
<name>A0A6M2DQ16_XENCH</name>
<sequence length="373" mass="43301">MDTNVTDPAPTTSYHIPDQRLQPEQNNWTVVQNRKRSALNNTSPSRKQQVKSNYWLSKPIELSNKFQNLTNLNNTIPQETLNPQPTIAKIINPPPIFIANVENINPLTAVLKEISRDKFTLKSLKNNEVKLQAADKESYISIIKALKEKDTEFHSYKMKEDRTYRVVLRNIHHSTDIQEIKTAIEAYGHEVTNIWNIKNKTTKIPLPLFYIDLKQKSNNKNIYDIKKLLNTIVTFEPAHVKTQISQCTNCQRFGHTKNFCVRRSRCVKCTGDHATKDCQRINRDENVICVNCGDNHPANYRSRCTIHKQIFQAKFPQYRQKPNVTRENYVSQGKWFASIAKNTVQTELPVNTTSTIEHICKWLKCARSRRPIK</sequence>